<protein>
    <submittedName>
        <fullName evidence="2">SapC family protein</fullName>
    </submittedName>
</protein>
<dbReference type="InterPro" id="IPR010836">
    <property type="entry name" value="SapC"/>
</dbReference>
<dbReference type="Proteomes" id="UP000435648">
    <property type="component" value="Chromosome"/>
</dbReference>
<feature type="region of interest" description="Disordered" evidence="1">
    <location>
        <begin position="1"/>
        <end position="20"/>
    </location>
</feature>
<accession>A0A857CAJ6</accession>
<dbReference type="OrthoDB" id="9806524at2"/>
<evidence type="ECO:0000313" key="3">
    <source>
        <dbReference type="Proteomes" id="UP000435648"/>
    </source>
</evidence>
<reference evidence="2 3" key="1">
    <citation type="submission" date="2019-12" db="EMBL/GenBank/DDBJ databases">
        <title>The genome of Stappia indica PHM037.</title>
        <authorList>
            <person name="Kacar D."/>
            <person name="Galan B."/>
            <person name="Canedo L."/>
            <person name="Rodriguez P."/>
            <person name="de la Calle F."/>
            <person name="Garcia J.L."/>
        </authorList>
    </citation>
    <scope>NUCLEOTIDE SEQUENCE [LARGE SCALE GENOMIC DNA]</scope>
    <source>
        <strain evidence="2 3">PHM037</strain>
    </source>
</reference>
<name>A0A857CAJ6_9HYPH</name>
<dbReference type="RefSeq" id="WP_158194751.1">
    <property type="nucleotide sequence ID" value="NZ_CP046908.1"/>
</dbReference>
<dbReference type="AlphaFoldDB" id="A0A857CAJ6"/>
<dbReference type="EMBL" id="CP046908">
    <property type="protein sequence ID" value="QGZ35895.1"/>
    <property type="molecule type" value="Genomic_DNA"/>
</dbReference>
<organism evidence="2 3">
    <name type="scientific">Stappia indica</name>
    <dbReference type="NCBI Taxonomy" id="538381"/>
    <lineage>
        <taxon>Bacteria</taxon>
        <taxon>Pseudomonadati</taxon>
        <taxon>Pseudomonadota</taxon>
        <taxon>Alphaproteobacteria</taxon>
        <taxon>Hyphomicrobiales</taxon>
        <taxon>Stappiaceae</taxon>
        <taxon>Stappia</taxon>
    </lineage>
</organism>
<gene>
    <name evidence="2" type="ORF">GH266_16200</name>
</gene>
<dbReference type="Pfam" id="PF07277">
    <property type="entry name" value="SapC"/>
    <property type="match status" value="1"/>
</dbReference>
<evidence type="ECO:0000256" key="1">
    <source>
        <dbReference type="SAM" id="MobiDB-lite"/>
    </source>
</evidence>
<evidence type="ECO:0000313" key="2">
    <source>
        <dbReference type="EMBL" id="QGZ35895.1"/>
    </source>
</evidence>
<proteinExistence type="predicted"/>
<sequence length="256" mass="28227">MTSTQADTDTPRPAPGGPSTLPLFYSRPEALRADRHGELGIDLAPDYRFAAKTHAVPLNAIEFGIAARHYPIVFAAGTTPPAAVAVLGLRQDRNLFVDADGAWAADTYVPSYVRRYPFILARNDEASEFALCVDRASDKVRAEGETRFFEGVEPTDAVRKALDFCAAFQRETRESEALMRKIAEHDLFAPNAGRFTLPDGEVLNVNDFSIIDEARVNGLSDEAFLDLRKAGALPVIYAHLWSMRNWADLVRRTADG</sequence>
<dbReference type="KEGG" id="siw:GH266_16200"/>